<accession>A0AAV4KLZ8</accession>
<dbReference type="Proteomes" id="UP000642014">
    <property type="component" value="Unassembled WGS sequence"/>
</dbReference>
<dbReference type="InterPro" id="IPR041881">
    <property type="entry name" value="PqqD_sf"/>
</dbReference>
<dbReference type="InterPro" id="IPR008792">
    <property type="entry name" value="PQQD"/>
</dbReference>
<reference evidence="1" key="3">
    <citation type="submission" date="2023-08" db="EMBL/GenBank/DDBJ databases">
        <authorList>
            <person name="Sun Q."/>
            <person name="Ohkuma M."/>
        </authorList>
    </citation>
    <scope>NUCLEOTIDE SEQUENCE</scope>
    <source>
        <strain evidence="1">JCM 4205</strain>
    </source>
</reference>
<dbReference type="RefSeq" id="WP_152370230.1">
    <property type="nucleotide sequence ID" value="NZ_BMSJ01000009.1"/>
</dbReference>
<dbReference type="Pfam" id="PF05402">
    <property type="entry name" value="PqqD"/>
    <property type="match status" value="1"/>
</dbReference>
<dbReference type="EMBL" id="BMSJ01000009">
    <property type="protein sequence ID" value="GGR38335.1"/>
    <property type="molecule type" value="Genomic_DNA"/>
</dbReference>
<proteinExistence type="predicted"/>
<reference evidence="1 4" key="1">
    <citation type="journal article" date="2014" name="Int. J. Syst. Evol. Microbiol.">
        <title>Complete genome sequence of Corynebacterium casei LMG S-19264T (=DSM 44701T), isolated from a smear-ripened cheese.</title>
        <authorList>
            <consortium name="US DOE Joint Genome Institute (JGI-PGF)"/>
            <person name="Walter F."/>
            <person name="Albersmeier A."/>
            <person name="Kalinowski J."/>
            <person name="Ruckert C."/>
        </authorList>
    </citation>
    <scope>NUCLEOTIDE SEQUENCE [LARGE SCALE GENOMIC DNA]</scope>
    <source>
        <strain evidence="1 4">JCM 4205</strain>
    </source>
</reference>
<dbReference type="EMBL" id="CP023693">
    <property type="protein sequence ID" value="QEV33229.1"/>
    <property type="molecule type" value="Genomic_DNA"/>
</dbReference>
<gene>
    <name evidence="2" type="ORF">CP977_14525</name>
    <name evidence="1" type="ORF">GCM10010497_46590</name>
</gene>
<evidence type="ECO:0000313" key="4">
    <source>
        <dbReference type="Proteomes" id="UP000642014"/>
    </source>
</evidence>
<dbReference type="AlphaFoldDB" id="A0AAV4KLZ8"/>
<dbReference type="Proteomes" id="UP000326029">
    <property type="component" value="Chromosome"/>
</dbReference>
<dbReference type="GeneID" id="95454986"/>
<dbReference type="Gene3D" id="1.10.10.1150">
    <property type="entry name" value="Coenzyme PQQ synthesis protein D (PqqD)"/>
    <property type="match status" value="1"/>
</dbReference>
<sequence length="93" mass="10347">MPAEVHGRAVPRHGLEVRIRSSEGAILLARYDQAYELPEVAAFIWRRIDGTGRVEDIARAVAERYGIDAGTALTDTAEMLAWLLDEELIRLGD</sequence>
<organism evidence="1 4">
    <name type="scientific">Streptomyces cinereoruber</name>
    <dbReference type="NCBI Taxonomy" id="67260"/>
    <lineage>
        <taxon>Bacteria</taxon>
        <taxon>Bacillati</taxon>
        <taxon>Actinomycetota</taxon>
        <taxon>Actinomycetes</taxon>
        <taxon>Kitasatosporales</taxon>
        <taxon>Streptomycetaceae</taxon>
        <taxon>Streptomyces</taxon>
    </lineage>
</organism>
<evidence type="ECO:0000313" key="3">
    <source>
        <dbReference type="Proteomes" id="UP000326029"/>
    </source>
</evidence>
<name>A0AAV4KLZ8_9ACTN</name>
<keyword evidence="3" id="KW-1185">Reference proteome</keyword>
<evidence type="ECO:0000313" key="2">
    <source>
        <dbReference type="EMBL" id="QEV33229.1"/>
    </source>
</evidence>
<protein>
    <submittedName>
        <fullName evidence="2">PqqD family protein</fullName>
    </submittedName>
</protein>
<evidence type="ECO:0000313" key="1">
    <source>
        <dbReference type="EMBL" id="GGR38335.1"/>
    </source>
</evidence>
<reference evidence="2 3" key="2">
    <citation type="submission" date="2017-09" db="EMBL/GenBank/DDBJ databases">
        <authorList>
            <person name="Lee N."/>
            <person name="Cho B.-K."/>
        </authorList>
    </citation>
    <scope>NUCLEOTIDE SEQUENCE [LARGE SCALE GENOMIC DNA]</scope>
    <source>
        <strain evidence="2 3">ATCC 19740</strain>
    </source>
</reference>